<evidence type="ECO:0000256" key="2">
    <source>
        <dbReference type="ARBA" id="ARBA00034778"/>
    </source>
</evidence>
<dbReference type="SUPFAM" id="SSF56784">
    <property type="entry name" value="HAD-like"/>
    <property type="match status" value="1"/>
</dbReference>
<keyword evidence="4" id="KW-1185">Reference proteome</keyword>
<comment type="similarity">
    <text evidence="2">Belongs to the HAD-like hydrolase superfamily. Cof family.</text>
</comment>
<dbReference type="GO" id="GO:0000287">
    <property type="term" value="F:magnesium ion binding"/>
    <property type="evidence" value="ECO:0007669"/>
    <property type="project" value="TreeGrafter"/>
</dbReference>
<evidence type="ECO:0000313" key="3">
    <source>
        <dbReference type="EMBL" id="BBU47383.1"/>
    </source>
</evidence>
<proteinExistence type="inferred from homology"/>
<dbReference type="KEGG" id="mfel:JPM2_0760"/>
<reference evidence="3 4" key="1">
    <citation type="submission" date="2020-01" db="EMBL/GenBank/DDBJ databases">
        <title>Complete genome sequence of Mycoplasma felis strain Myco-2.</title>
        <authorList>
            <person name="Kinoshita Y."/>
            <person name="Niwa H."/>
            <person name="Uchida-Fujii E."/>
            <person name="Nukada T."/>
        </authorList>
    </citation>
    <scope>NUCLEOTIDE SEQUENCE [LARGE SCALE GENOMIC DNA]</scope>
    <source>
        <strain evidence="3 4">Myco-2</strain>
    </source>
</reference>
<sequence>MLRRFYCPEYFINKTNHIKLDNNPSWKNDYINKIIVLYDDNQEAIVNVLDIQKTQSYVFLRIKEISFDLDSVDNFVFDLDGTLLNKKSMLSNEQLQSLNTLKSLNKKIIISTGRPWFTAENIIKDIPTNLPISFANGSIIKHNNEVIKYFNIHQETGINLYKKLVEWEYDFLVYTPDKIYGYNTNKTDFFINKKYPERIGNENYAEGNFSLEINNWIFCKFLVIRRSNDETKWNELLKYIKKQSQLYGVISEEPYLDVMGINASKGNSLTWLSKEYNLDLNKTICLGDAENDETMFNVAKFSGLTSNCFESVKNKAIFNLGDNDTNWLNDFIKKYNKKDQI</sequence>
<dbReference type="GO" id="GO:0005829">
    <property type="term" value="C:cytosol"/>
    <property type="evidence" value="ECO:0007669"/>
    <property type="project" value="TreeGrafter"/>
</dbReference>
<name>A0A809SI38_9BACT</name>
<dbReference type="GO" id="GO:0016791">
    <property type="term" value="F:phosphatase activity"/>
    <property type="evidence" value="ECO:0007669"/>
    <property type="project" value="TreeGrafter"/>
</dbReference>
<dbReference type="InterPro" id="IPR036412">
    <property type="entry name" value="HAD-like_sf"/>
</dbReference>
<dbReference type="NCBIfam" id="TIGR00099">
    <property type="entry name" value="Cof-subfamily"/>
    <property type="match status" value="1"/>
</dbReference>
<dbReference type="AlphaFoldDB" id="A0A809SI38"/>
<evidence type="ECO:0000256" key="1">
    <source>
        <dbReference type="ARBA" id="ARBA00001946"/>
    </source>
</evidence>
<dbReference type="Gene3D" id="3.30.1240.10">
    <property type="match status" value="1"/>
</dbReference>
<dbReference type="Pfam" id="PF08282">
    <property type="entry name" value="Hydrolase_3"/>
    <property type="match status" value="1"/>
</dbReference>
<dbReference type="RefSeq" id="WP_161552914.1">
    <property type="nucleotide sequence ID" value="NZ_AP022325.1"/>
</dbReference>
<evidence type="ECO:0000313" key="4">
    <source>
        <dbReference type="Proteomes" id="UP000464317"/>
    </source>
</evidence>
<protein>
    <submittedName>
        <fullName evidence="3">Putative phosphatase</fullName>
    </submittedName>
</protein>
<dbReference type="Proteomes" id="UP000464317">
    <property type="component" value="Chromosome"/>
</dbReference>
<dbReference type="PANTHER" id="PTHR10000:SF8">
    <property type="entry name" value="HAD SUPERFAMILY HYDROLASE-LIKE, TYPE 3"/>
    <property type="match status" value="1"/>
</dbReference>
<dbReference type="InterPro" id="IPR023214">
    <property type="entry name" value="HAD_sf"/>
</dbReference>
<accession>A0A809SI38</accession>
<organism evidence="3 4">
    <name type="scientific">Mycoplasmopsis felis</name>
    <dbReference type="NCBI Taxonomy" id="33923"/>
    <lineage>
        <taxon>Bacteria</taxon>
        <taxon>Bacillati</taxon>
        <taxon>Mycoplasmatota</taxon>
        <taxon>Mycoplasmoidales</taxon>
        <taxon>Metamycoplasmataceae</taxon>
        <taxon>Mycoplasmopsis</taxon>
    </lineage>
</organism>
<gene>
    <name evidence="3" type="ORF">JPM2_0760</name>
</gene>
<dbReference type="PANTHER" id="PTHR10000">
    <property type="entry name" value="PHOSPHOSERINE PHOSPHATASE"/>
    <property type="match status" value="1"/>
</dbReference>
<dbReference type="EMBL" id="AP022325">
    <property type="protein sequence ID" value="BBU47383.1"/>
    <property type="molecule type" value="Genomic_DNA"/>
</dbReference>
<dbReference type="InterPro" id="IPR000150">
    <property type="entry name" value="Cof"/>
</dbReference>
<comment type="cofactor">
    <cofactor evidence="1">
        <name>Mg(2+)</name>
        <dbReference type="ChEBI" id="CHEBI:18420"/>
    </cofactor>
</comment>
<dbReference type="Gene3D" id="3.40.50.1000">
    <property type="entry name" value="HAD superfamily/HAD-like"/>
    <property type="match status" value="1"/>
</dbReference>